<evidence type="ECO:0000259" key="1">
    <source>
        <dbReference type="Pfam" id="PF05076"/>
    </source>
</evidence>
<evidence type="ECO:0000313" key="2">
    <source>
        <dbReference type="EMBL" id="AKU92940.1"/>
    </source>
</evidence>
<dbReference type="InterPro" id="IPR020941">
    <property type="entry name" value="SUFU-like_domain"/>
</dbReference>
<feature type="domain" description="Suppressor of fused-like" evidence="1">
    <location>
        <begin position="207"/>
        <end position="354"/>
    </location>
</feature>
<accession>A0A0K1PHE4</accession>
<dbReference type="OrthoDB" id="333049at2"/>
<gene>
    <name evidence="2" type="ORF">AKJ08_3327</name>
</gene>
<organism evidence="2 3">
    <name type="scientific">Vulgatibacter incomptus</name>
    <dbReference type="NCBI Taxonomy" id="1391653"/>
    <lineage>
        <taxon>Bacteria</taxon>
        <taxon>Pseudomonadati</taxon>
        <taxon>Myxococcota</taxon>
        <taxon>Myxococcia</taxon>
        <taxon>Myxococcales</taxon>
        <taxon>Cystobacterineae</taxon>
        <taxon>Vulgatibacteraceae</taxon>
        <taxon>Vulgatibacter</taxon>
    </lineage>
</organism>
<dbReference type="EMBL" id="CP012332">
    <property type="protein sequence ID" value="AKU92940.1"/>
    <property type="molecule type" value="Genomic_DNA"/>
</dbReference>
<proteinExistence type="predicted"/>
<reference evidence="2 3" key="1">
    <citation type="submission" date="2015-08" db="EMBL/GenBank/DDBJ databases">
        <authorList>
            <person name="Babu N.S."/>
            <person name="Beckwith C.J."/>
            <person name="Beseler K.G."/>
            <person name="Brison A."/>
            <person name="Carone J.V."/>
            <person name="Caskin T.P."/>
            <person name="Diamond M."/>
            <person name="Durham M.E."/>
            <person name="Foxe J.M."/>
            <person name="Go M."/>
            <person name="Henderson B.A."/>
            <person name="Jones I.B."/>
            <person name="McGettigan J.A."/>
            <person name="Micheletti S.J."/>
            <person name="Nasrallah M.E."/>
            <person name="Ortiz D."/>
            <person name="Piller C.R."/>
            <person name="Privatt S.R."/>
            <person name="Schneider S.L."/>
            <person name="Sharp S."/>
            <person name="Smith T.C."/>
            <person name="Stanton J.D."/>
            <person name="Ullery H.E."/>
            <person name="Wilson R.J."/>
            <person name="Serrano M.G."/>
            <person name="Buck G."/>
            <person name="Lee V."/>
            <person name="Wang Y."/>
            <person name="Carvalho R."/>
            <person name="Voegtly L."/>
            <person name="Shi R."/>
            <person name="Duckworth R."/>
            <person name="Johnson A."/>
            <person name="Loviza R."/>
            <person name="Walstead R."/>
            <person name="Shah Z."/>
            <person name="Kiflezghi M."/>
            <person name="Wade K."/>
            <person name="Ball S.L."/>
            <person name="Bradley K.W."/>
            <person name="Asai D.J."/>
            <person name="Bowman C.A."/>
            <person name="Russell D.A."/>
            <person name="Pope W.H."/>
            <person name="Jacobs-Sera D."/>
            <person name="Hendrix R.W."/>
            <person name="Hatfull G.F."/>
        </authorList>
    </citation>
    <scope>NUCLEOTIDE SEQUENCE [LARGE SCALE GENOMIC DNA]</scope>
    <source>
        <strain evidence="2 3">DSM 27710</strain>
    </source>
</reference>
<dbReference type="Pfam" id="PF05076">
    <property type="entry name" value="SUFU"/>
    <property type="match status" value="1"/>
</dbReference>
<dbReference type="STRING" id="1391653.AKJ08_3327"/>
<sequence>MSEAKILKEETGPNGNLRALVEDDGRSIHLYLEGTEASGFGVRSCWVRNRKAAPAMLEVERMQAGLAPMLPAKYCVDREGALPLNPNKLELLWTEAGDAVALLEDGDVLAVIPPWSGVNGFAGYARDCAMAGILCEPLGSPTHDHHGIFGRLSRAARFWSSWDENPWPAIQEGLMQGLERALGPHQRYFSSPPEQFPPRSLTLFGPDGATAICTGGMSLRPQPRAERLTEDPSGIRRIELGLAIGEAPEALEPLLSYVIAQSTLPWDRYVCLGEGQTIGCGVIPEGPSGVRFSKVLLWKRPPGAPEVVLPAFNHDPVNLLWMVPVTEGEADFLGTHGAEALMERLRAAGASWVHRDRPEADLSA</sequence>
<dbReference type="KEGG" id="vin:AKJ08_3327"/>
<protein>
    <recommendedName>
        <fullName evidence="1">Suppressor of fused-like domain-containing protein</fullName>
    </recommendedName>
</protein>
<dbReference type="AlphaFoldDB" id="A0A0K1PHE4"/>
<dbReference type="Proteomes" id="UP000055590">
    <property type="component" value="Chromosome"/>
</dbReference>
<name>A0A0K1PHE4_9BACT</name>
<keyword evidence="3" id="KW-1185">Reference proteome</keyword>
<evidence type="ECO:0000313" key="3">
    <source>
        <dbReference type="Proteomes" id="UP000055590"/>
    </source>
</evidence>
<dbReference type="RefSeq" id="WP_050727030.1">
    <property type="nucleotide sequence ID" value="NZ_CP012332.1"/>
</dbReference>